<sequence length="82" mass="9376">MADNIPHEGNHPEETTHRPDKEPMGSQRTNPSKTPRSGRNDGNFNTVGDQIPEKRSEDAYDPTRYVPLVEFENRQLQQCLAE</sequence>
<dbReference type="Gramene" id="evm.model.03.714">
    <property type="protein sequence ID" value="cds.evm.model.03.714"/>
    <property type="gene ID" value="evm.TU.03.714"/>
</dbReference>
<dbReference type="Proteomes" id="UP000596661">
    <property type="component" value="Chromosome 3"/>
</dbReference>
<organism evidence="2 3">
    <name type="scientific">Cannabis sativa</name>
    <name type="common">Hemp</name>
    <name type="synonym">Marijuana</name>
    <dbReference type="NCBI Taxonomy" id="3483"/>
    <lineage>
        <taxon>Eukaryota</taxon>
        <taxon>Viridiplantae</taxon>
        <taxon>Streptophyta</taxon>
        <taxon>Embryophyta</taxon>
        <taxon>Tracheophyta</taxon>
        <taxon>Spermatophyta</taxon>
        <taxon>Magnoliopsida</taxon>
        <taxon>eudicotyledons</taxon>
        <taxon>Gunneridae</taxon>
        <taxon>Pentapetalae</taxon>
        <taxon>rosids</taxon>
        <taxon>fabids</taxon>
        <taxon>Rosales</taxon>
        <taxon>Cannabaceae</taxon>
        <taxon>Cannabis</taxon>
    </lineage>
</organism>
<dbReference type="EMBL" id="UZAU01000265">
    <property type="status" value="NOT_ANNOTATED_CDS"/>
    <property type="molecule type" value="Genomic_DNA"/>
</dbReference>
<feature type="compositionally biased region" description="Polar residues" evidence="1">
    <location>
        <begin position="26"/>
        <end position="48"/>
    </location>
</feature>
<dbReference type="EnsemblPlants" id="evm.model.03.714">
    <property type="protein sequence ID" value="cds.evm.model.03.714"/>
    <property type="gene ID" value="evm.TU.03.714"/>
</dbReference>
<evidence type="ECO:0000256" key="1">
    <source>
        <dbReference type="SAM" id="MobiDB-lite"/>
    </source>
</evidence>
<dbReference type="AlphaFoldDB" id="A0A803PA34"/>
<name>A0A803PA34_CANSA</name>
<feature type="compositionally biased region" description="Basic and acidic residues" evidence="1">
    <location>
        <begin position="1"/>
        <end position="23"/>
    </location>
</feature>
<feature type="region of interest" description="Disordered" evidence="1">
    <location>
        <begin position="1"/>
        <end position="61"/>
    </location>
</feature>
<reference evidence="2" key="2">
    <citation type="submission" date="2021-03" db="UniProtKB">
        <authorList>
            <consortium name="EnsemblPlants"/>
        </authorList>
    </citation>
    <scope>IDENTIFICATION</scope>
</reference>
<accession>A0A803PA34</accession>
<keyword evidence="3" id="KW-1185">Reference proteome</keyword>
<evidence type="ECO:0000313" key="3">
    <source>
        <dbReference type="Proteomes" id="UP000596661"/>
    </source>
</evidence>
<evidence type="ECO:0000313" key="2">
    <source>
        <dbReference type="EnsemblPlants" id="cds.evm.model.03.714"/>
    </source>
</evidence>
<proteinExistence type="predicted"/>
<protein>
    <submittedName>
        <fullName evidence="2">Uncharacterized protein</fullName>
    </submittedName>
</protein>
<reference evidence="2" key="1">
    <citation type="submission" date="2018-11" db="EMBL/GenBank/DDBJ databases">
        <authorList>
            <person name="Grassa J C."/>
        </authorList>
    </citation>
    <scope>NUCLEOTIDE SEQUENCE [LARGE SCALE GENOMIC DNA]</scope>
</reference>